<reference evidence="3" key="1">
    <citation type="submission" date="2017-08" db="EMBL/GenBank/DDBJ databases">
        <authorList>
            <person name="Varghese N."/>
            <person name="Submissions S."/>
        </authorList>
    </citation>
    <scope>NUCLEOTIDE SEQUENCE [LARGE SCALE GENOMIC DNA]</scope>
    <source>
        <strain evidence="3">JA234</strain>
    </source>
</reference>
<evidence type="ECO:0000313" key="2">
    <source>
        <dbReference type="EMBL" id="SNX71513.1"/>
    </source>
</evidence>
<dbReference type="RefSeq" id="WP_097030804.1">
    <property type="nucleotide sequence ID" value="NZ_OAOQ01000010.1"/>
</dbReference>
<feature type="chain" id="PRO_5013057888" evidence="1">
    <location>
        <begin position="28"/>
        <end position="818"/>
    </location>
</feature>
<organism evidence="2 3">
    <name type="scientific">Cereibacter ovatus</name>
    <dbReference type="NCBI Taxonomy" id="439529"/>
    <lineage>
        <taxon>Bacteria</taxon>
        <taxon>Pseudomonadati</taxon>
        <taxon>Pseudomonadota</taxon>
        <taxon>Alphaproteobacteria</taxon>
        <taxon>Rhodobacterales</taxon>
        <taxon>Paracoccaceae</taxon>
        <taxon>Cereibacter</taxon>
    </lineage>
</organism>
<keyword evidence="1" id="KW-0732">Signal</keyword>
<dbReference type="EMBL" id="OAOQ01000010">
    <property type="protein sequence ID" value="SNX71513.1"/>
    <property type="molecule type" value="Genomic_DNA"/>
</dbReference>
<name>A0A285CX30_9RHOB</name>
<keyword evidence="3" id="KW-1185">Reference proteome</keyword>
<proteinExistence type="predicted"/>
<protein>
    <submittedName>
        <fullName evidence="2">Uncharacterized protein</fullName>
    </submittedName>
</protein>
<accession>A0A285CX30</accession>
<dbReference type="AlphaFoldDB" id="A0A285CX30"/>
<dbReference type="Proteomes" id="UP000219467">
    <property type="component" value="Unassembled WGS sequence"/>
</dbReference>
<evidence type="ECO:0000256" key="1">
    <source>
        <dbReference type="SAM" id="SignalP"/>
    </source>
</evidence>
<sequence>MGRRLSASGLWRRIAAGGLMLASTAEAQTPAEFDAAVAALSPRLGGDCMAADPPAAAALRDLGLTVEAAAACPSRGAALVAVALPSDARDGQGGALGLAFLRAHLAQGRAPVVLIDRQRGIGIAVVAAGAAEIATEIEPLSALVAAAGGPRVLFDGRQPGGDWQPHLVRGGMASSMRTTPDGFDIDVTAGPHGRITGLRSAQPLVTLPLPGDPESLRLRFDLDPARLSNAVFALVPPEGEGKRDWDVAVVWLGLEAKPAGAAPELILATQRREQARLAVTDMTALAGLALEIRPDGTVLAQNATGETLLEGRLSPDAATAPLHLQVSASPPTGDLPARLMLRRILHEAVPFRDSNPAAILTRFGQEVTLFDGSARGPHFDLHGRPRPSTGTAVAMEHALLATAPEGAGRSGPGLFSPDPVIWLDHFAKGGGARLRFTFDPAQTSGFEIALTVPMSTDQGEPGRPRFLLHWRRMPDGTIQATRRIDTKTAVLDATPTAMPRTVDLLLTPLGVQVLAEGFPESVAPWPILREGLGLRLNVHAMAETARQPAALRLERIELTRIPASGIAPPGPPAPGVTPLPIRRFFPDLDTPWEAYGLAGVPAAEAIRPHGDGIAVTTPEGFEHGRAGLLSSGPVAVLDARLARTPYRLSLRFDPAMTDSAEVILSTRRQPDLWNGSEIALRLLREAGPRGAGRWRLALMRDHYLHWTRQLTAEEMAQWDGGLDLDLGPGTVAATLSGVTTVAGTGFVGVAEGTAFHMTAHSWAEGYGGARMALTSVSGGWVTPPDMTARERLELVDADDFDAARYIDLLARELAGDPK</sequence>
<evidence type="ECO:0000313" key="3">
    <source>
        <dbReference type="Proteomes" id="UP000219467"/>
    </source>
</evidence>
<dbReference type="OrthoDB" id="996425at2"/>
<gene>
    <name evidence="2" type="ORF">SAMN05878503_1108</name>
</gene>
<feature type="signal peptide" evidence="1">
    <location>
        <begin position="1"/>
        <end position="27"/>
    </location>
</feature>